<dbReference type="RefSeq" id="WP_234866189.1">
    <property type="nucleotide sequence ID" value="NZ_JAKEVY010000003.1"/>
</dbReference>
<keyword evidence="3" id="KW-1185">Reference proteome</keyword>
<sequence>MYILIVMIFTAACMFAYAQLHDWINEGVSGIQKPWLRHTIAILLKLIAILTTITIWIFTVLFIVMFESAREKNK</sequence>
<keyword evidence="1" id="KW-0472">Membrane</keyword>
<dbReference type="Proteomes" id="UP001200145">
    <property type="component" value="Unassembled WGS sequence"/>
</dbReference>
<reference evidence="2 3" key="1">
    <citation type="submission" date="2022-01" db="EMBL/GenBank/DDBJ databases">
        <title>Flavihumibacter sp. nov., isolated from sediment of a river.</title>
        <authorList>
            <person name="Liu H."/>
        </authorList>
    </citation>
    <scope>NUCLEOTIDE SEQUENCE [LARGE SCALE GENOMIC DNA]</scope>
    <source>
        <strain evidence="2 3">RY-1</strain>
    </source>
</reference>
<comment type="caution">
    <text evidence="2">The sequence shown here is derived from an EMBL/GenBank/DDBJ whole genome shotgun (WGS) entry which is preliminary data.</text>
</comment>
<keyword evidence="1" id="KW-0812">Transmembrane</keyword>
<feature type="transmembrane region" description="Helical" evidence="1">
    <location>
        <begin position="42"/>
        <end position="66"/>
    </location>
</feature>
<keyword evidence="1" id="KW-1133">Transmembrane helix</keyword>
<gene>
    <name evidence="2" type="ORF">L0U88_11405</name>
</gene>
<accession>A0ABS9BJC6</accession>
<name>A0ABS9BJC6_9BACT</name>
<evidence type="ECO:0000313" key="3">
    <source>
        <dbReference type="Proteomes" id="UP001200145"/>
    </source>
</evidence>
<evidence type="ECO:0000256" key="1">
    <source>
        <dbReference type="SAM" id="Phobius"/>
    </source>
</evidence>
<evidence type="ECO:0000313" key="2">
    <source>
        <dbReference type="EMBL" id="MCF1715233.1"/>
    </source>
</evidence>
<dbReference type="EMBL" id="JAKEVY010000003">
    <property type="protein sequence ID" value="MCF1715233.1"/>
    <property type="molecule type" value="Genomic_DNA"/>
</dbReference>
<proteinExistence type="predicted"/>
<protein>
    <submittedName>
        <fullName evidence="2">Uncharacterized protein</fullName>
    </submittedName>
</protein>
<organism evidence="2 3">
    <name type="scientific">Flavihumibacter fluminis</name>
    <dbReference type="NCBI Taxonomy" id="2909236"/>
    <lineage>
        <taxon>Bacteria</taxon>
        <taxon>Pseudomonadati</taxon>
        <taxon>Bacteroidota</taxon>
        <taxon>Chitinophagia</taxon>
        <taxon>Chitinophagales</taxon>
        <taxon>Chitinophagaceae</taxon>
        <taxon>Flavihumibacter</taxon>
    </lineage>
</organism>